<dbReference type="Proteomes" id="UP000001822">
    <property type="component" value="Chromosome"/>
</dbReference>
<dbReference type="InterPro" id="IPR028994">
    <property type="entry name" value="Integrin_alpha_N"/>
</dbReference>
<sequence length="692" mass="74928">MKKTIRKGFTLLAFCAMGFTSQAQQFAATMLDFTNQNPIEHEFGFSSVEFNGYSIYGTEFNQTINIYKDNALLFQAVSPFYLQPGSRSFGHAVAMNEGWVAVGAYQDDVTPSNPNSDVEGRVYLSKNINGVPQNNFTTSITAQTPAHRDQFGEVIDMYGEWMVIGAPSNGEIDKGYIEIWKQTSTGWERKQKIQAAGLPSGAKFGFSVAINGDYIVVGAPNAQKVFVYKNTNGVWALHSSFTPDMPTWARIYDSSTQKYYSFFGHDVDVFGNKIIVGDPNQSVQKAAILTINASTTTLSHALVPPGYSTSAFTHYGGYGHSVAINDDRAVVGAPIEYGPDLTDKQTEGKVFFYENNFQYKGYMNVGSPAGKTVGGLGRSVDLNGEYVLVGAEFTHNTITNRLIEGVAFRMPFYYITQSGNTPPSVSITSPTVNSTYYAPATITLEAFANDADGSVTRVEFYQNSTYLGSDNTAPYSFTVPNVSAGSKYFYVKAFDNQGAIALNDVIFNVNTPLPAADINGPACGSKNQTLLFELSAAKRINATGYNWYYTGSNQSITPVSGSAYKVNVATGNNFSAGQLCVGVNYSAAPWHATYCINVTTCSALREGAADDASIAFNTGSVTYPNPFNTTSTIEFADKNTSAKILVLDATGVVVMKTQATGSFSFGADFKPGMYLVTLEFSDKTESVKVVKE</sequence>
<dbReference type="PANTHER" id="PTHR36220">
    <property type="entry name" value="UNNAMED PRODUCT"/>
    <property type="match status" value="1"/>
</dbReference>
<dbReference type="Gene3D" id="2.60.40.10">
    <property type="entry name" value="Immunoglobulins"/>
    <property type="match status" value="1"/>
</dbReference>
<dbReference type="Gene3D" id="2.130.10.130">
    <property type="entry name" value="Integrin alpha, N-terminal"/>
    <property type="match status" value="1"/>
</dbReference>
<dbReference type="AlphaFoldDB" id="A0A6N4SPA3"/>
<dbReference type="KEGG" id="chu:CHU_0791"/>
<evidence type="ECO:0008006" key="5">
    <source>
        <dbReference type="Google" id="ProtNLM"/>
    </source>
</evidence>
<dbReference type="EMBL" id="CP000383">
    <property type="protein sequence ID" value="ABG58078.1"/>
    <property type="molecule type" value="Genomic_DNA"/>
</dbReference>
<organism evidence="3 4">
    <name type="scientific">Cytophaga hutchinsonii (strain ATCC 33406 / DSM 1761 / CIP 103989 / NBRC 15051 / NCIMB 9469 / D465)</name>
    <dbReference type="NCBI Taxonomy" id="269798"/>
    <lineage>
        <taxon>Bacteria</taxon>
        <taxon>Pseudomonadati</taxon>
        <taxon>Bacteroidota</taxon>
        <taxon>Cytophagia</taxon>
        <taxon>Cytophagales</taxon>
        <taxon>Cytophagaceae</taxon>
        <taxon>Cytophaga</taxon>
    </lineage>
</organism>
<evidence type="ECO:0000313" key="3">
    <source>
        <dbReference type="EMBL" id="ABG58078.1"/>
    </source>
</evidence>
<evidence type="ECO:0000256" key="1">
    <source>
        <dbReference type="ARBA" id="ARBA00022729"/>
    </source>
</evidence>
<gene>
    <name evidence="3" type="ordered locus">CHU_0791</name>
</gene>
<keyword evidence="1 2" id="KW-0732">Signal</keyword>
<dbReference type="InterPro" id="IPR026444">
    <property type="entry name" value="Secre_tail"/>
</dbReference>
<keyword evidence="4" id="KW-1185">Reference proteome</keyword>
<dbReference type="NCBIfam" id="TIGR04183">
    <property type="entry name" value="Por_Secre_tail"/>
    <property type="match status" value="1"/>
</dbReference>
<reference evidence="3 4" key="1">
    <citation type="journal article" date="2007" name="Appl. Environ. Microbiol.">
        <title>Genome sequence of the cellulolytic gliding bacterium Cytophaga hutchinsonii.</title>
        <authorList>
            <person name="Xie G."/>
            <person name="Bruce D.C."/>
            <person name="Challacombe J.F."/>
            <person name="Chertkov O."/>
            <person name="Detter J.C."/>
            <person name="Gilna P."/>
            <person name="Han C.S."/>
            <person name="Lucas S."/>
            <person name="Misra M."/>
            <person name="Myers G.L."/>
            <person name="Richardson P."/>
            <person name="Tapia R."/>
            <person name="Thayer N."/>
            <person name="Thompson L.S."/>
            <person name="Brettin T.S."/>
            <person name="Henrissat B."/>
            <person name="Wilson D.B."/>
            <person name="McBride M.J."/>
        </authorList>
    </citation>
    <scope>NUCLEOTIDE SEQUENCE [LARGE SCALE GENOMIC DNA]</scope>
    <source>
        <strain evidence="4">ATCC 33406 / DSM 1761 / CIP 103989 / NBRC 15051 / NCIMB 9469 / D465</strain>
    </source>
</reference>
<dbReference type="SUPFAM" id="SSF50965">
    <property type="entry name" value="Galactose oxidase, central domain"/>
    <property type="match status" value="1"/>
</dbReference>
<feature type="chain" id="PRO_5026723345" description="Secretion system C-terminal sorting domain-containing protein" evidence="2">
    <location>
        <begin position="24"/>
        <end position="692"/>
    </location>
</feature>
<dbReference type="PANTHER" id="PTHR36220:SF1">
    <property type="entry name" value="GAMMA TUBULIN COMPLEX COMPONENT C-TERMINAL DOMAIN-CONTAINING PROTEIN"/>
    <property type="match status" value="1"/>
</dbReference>
<dbReference type="InterPro" id="IPR013517">
    <property type="entry name" value="FG-GAP"/>
</dbReference>
<dbReference type="Pfam" id="PF17957">
    <property type="entry name" value="Big_7"/>
    <property type="match status" value="1"/>
</dbReference>
<dbReference type="OrthoDB" id="953420at2"/>
<proteinExistence type="predicted"/>
<dbReference type="InterPro" id="IPR013783">
    <property type="entry name" value="Ig-like_fold"/>
</dbReference>
<dbReference type="InterPro" id="IPR011043">
    <property type="entry name" value="Gal_Oxase/kelch_b-propeller"/>
</dbReference>
<protein>
    <recommendedName>
        <fullName evidence="5">Secretion system C-terminal sorting domain-containing protein</fullName>
    </recommendedName>
</protein>
<dbReference type="RefSeq" id="WP_011584194.1">
    <property type="nucleotide sequence ID" value="NC_008255.1"/>
</dbReference>
<name>A0A6N4SPA3_CYTH3</name>
<evidence type="ECO:0000256" key="2">
    <source>
        <dbReference type="SAM" id="SignalP"/>
    </source>
</evidence>
<accession>A0A6N4SPA3</accession>
<dbReference type="Pfam" id="PF14312">
    <property type="entry name" value="FG-GAP_2"/>
    <property type="match status" value="1"/>
</dbReference>
<evidence type="ECO:0000313" key="4">
    <source>
        <dbReference type="Proteomes" id="UP000001822"/>
    </source>
</evidence>
<feature type="signal peptide" evidence="2">
    <location>
        <begin position="1"/>
        <end position="23"/>
    </location>
</feature>